<gene>
    <name evidence="16" type="ORF">BECKDK2373C_GA0170839_10455</name>
</gene>
<dbReference type="NCBIfam" id="TIGR01084">
    <property type="entry name" value="mutY"/>
    <property type="match status" value="1"/>
</dbReference>
<organism evidence="16">
    <name type="scientific">Candidatus Kentrum sp. DK</name>
    <dbReference type="NCBI Taxonomy" id="2126562"/>
    <lineage>
        <taxon>Bacteria</taxon>
        <taxon>Pseudomonadati</taxon>
        <taxon>Pseudomonadota</taxon>
        <taxon>Gammaproteobacteria</taxon>
        <taxon>Candidatus Kentrum</taxon>
    </lineage>
</organism>
<dbReference type="InterPro" id="IPR015797">
    <property type="entry name" value="NUDIX_hydrolase-like_dom_sf"/>
</dbReference>
<proteinExistence type="inferred from homology"/>
<sequence length="388" mass="44088">MTFADRVLDWHEKNARRDLPWQQEPTAYRVWVSEIMLQQTRVATVIEYFQRFMARFPTVRDLATADLDRVLELWSGLGYYARARNLHGAAGIIHEQYHDRFPDTFAAVSSLPGIGRSTAGAILSLAFGQRHAILDGNVKRVLARHYAISGWPGNTAVSRRLWQLAEHHTPYRHVARYTQAMMDLGATVCTRTRPACDRCPLKKTCLAHTRGEQERFPTRRSAKPLPVRAANFMLILRRDRPGHFSSVLLEKRPSSGIWGGLWSFPECSPGEDLNAWRRTRFGDTPISIAYLPSFRHTFTHFHLDIQPVLVEMMDTRAPEQGSDSKDTNPTRTLWYPLSENACVDKPPALGMAAPVARLLRELEGHLKGGRAHSTETIFVPEYCFVSVS</sequence>
<keyword evidence="6" id="KW-0004">4Fe-4S</keyword>
<evidence type="ECO:0000313" key="16">
    <source>
        <dbReference type="EMBL" id="VFJ54870.1"/>
    </source>
</evidence>
<dbReference type="InterPro" id="IPR044298">
    <property type="entry name" value="MIG/MutY"/>
</dbReference>
<dbReference type="EC" id="3.2.2.31" evidence="4 14"/>
<keyword evidence="11" id="KW-0411">Iron-sulfur</keyword>
<dbReference type="GO" id="GO:0006298">
    <property type="term" value="P:mismatch repair"/>
    <property type="evidence" value="ECO:0007669"/>
    <property type="project" value="TreeGrafter"/>
</dbReference>
<evidence type="ECO:0000256" key="14">
    <source>
        <dbReference type="RuleBase" id="RU365096"/>
    </source>
</evidence>
<evidence type="ECO:0000256" key="6">
    <source>
        <dbReference type="ARBA" id="ARBA00022485"/>
    </source>
</evidence>
<evidence type="ECO:0000256" key="13">
    <source>
        <dbReference type="ARBA" id="ARBA00023295"/>
    </source>
</evidence>
<evidence type="ECO:0000256" key="5">
    <source>
        <dbReference type="ARBA" id="ARBA00022023"/>
    </source>
</evidence>
<dbReference type="InterPro" id="IPR011257">
    <property type="entry name" value="DNA_glycosylase"/>
</dbReference>
<dbReference type="PANTHER" id="PTHR42944">
    <property type="entry name" value="ADENINE DNA GLYCOSYLASE"/>
    <property type="match status" value="1"/>
</dbReference>
<dbReference type="GO" id="GO:0035485">
    <property type="term" value="F:adenine/guanine mispair binding"/>
    <property type="evidence" value="ECO:0007669"/>
    <property type="project" value="TreeGrafter"/>
</dbReference>
<dbReference type="SUPFAM" id="SSF48150">
    <property type="entry name" value="DNA-glycosylase"/>
    <property type="match status" value="1"/>
</dbReference>
<comment type="function">
    <text evidence="2">Adenine glycosylase active on G-A mispairs. MutY also corrects error-prone DNA synthesis past GO lesions which are due to the oxidatively damaged form of guanine: 7,8-dihydro-8-oxoguanine (8-oxo-dGTP).</text>
</comment>
<dbReference type="Pfam" id="PF14815">
    <property type="entry name" value="NUDIX_4"/>
    <property type="match status" value="1"/>
</dbReference>
<keyword evidence="9" id="KW-0378">Hydrolase</keyword>
<dbReference type="NCBIfam" id="NF008132">
    <property type="entry name" value="PRK10880.1"/>
    <property type="match status" value="1"/>
</dbReference>
<dbReference type="FunFam" id="1.10.340.30:FF:000002">
    <property type="entry name" value="Adenine DNA glycosylase"/>
    <property type="match status" value="1"/>
</dbReference>
<dbReference type="InterPro" id="IPR005760">
    <property type="entry name" value="A/G_AdeGlyc_MutY"/>
</dbReference>
<dbReference type="GO" id="GO:0051539">
    <property type="term" value="F:4 iron, 4 sulfur cluster binding"/>
    <property type="evidence" value="ECO:0007669"/>
    <property type="project" value="UniProtKB-UniRule"/>
</dbReference>
<keyword evidence="7" id="KW-0479">Metal-binding</keyword>
<name>A0A450SMJ2_9GAMM</name>
<comment type="catalytic activity">
    <reaction evidence="1 14">
        <text>Hydrolyzes free adenine bases from 7,8-dihydro-8-oxoguanine:adenine mismatched double-stranded DNA, leaving an apurinic site.</text>
        <dbReference type="EC" id="3.2.2.31"/>
    </reaction>
</comment>
<reference evidence="16" key="1">
    <citation type="submission" date="2019-02" db="EMBL/GenBank/DDBJ databases">
        <authorList>
            <person name="Gruber-Vodicka R. H."/>
            <person name="Seah K. B. B."/>
        </authorList>
    </citation>
    <scope>NUCLEOTIDE SEQUENCE</scope>
    <source>
        <strain evidence="16">BECK_DK161</strain>
    </source>
</reference>
<dbReference type="GO" id="GO:0006284">
    <property type="term" value="P:base-excision repair"/>
    <property type="evidence" value="ECO:0007669"/>
    <property type="project" value="UniProtKB-UniRule"/>
</dbReference>
<keyword evidence="13 14" id="KW-0326">Glycosidase</keyword>
<protein>
    <recommendedName>
        <fullName evidence="5 14">Adenine DNA glycosylase</fullName>
        <ecNumber evidence="4 14">3.2.2.31</ecNumber>
    </recommendedName>
</protein>
<evidence type="ECO:0000256" key="8">
    <source>
        <dbReference type="ARBA" id="ARBA00022763"/>
    </source>
</evidence>
<dbReference type="SUPFAM" id="SSF55811">
    <property type="entry name" value="Nudix"/>
    <property type="match status" value="1"/>
</dbReference>
<evidence type="ECO:0000256" key="11">
    <source>
        <dbReference type="ARBA" id="ARBA00023014"/>
    </source>
</evidence>
<accession>A0A450SMJ2</accession>
<dbReference type="Gene3D" id="1.10.340.30">
    <property type="entry name" value="Hypothetical protein, domain 2"/>
    <property type="match status" value="1"/>
</dbReference>
<dbReference type="GO" id="GO:0034039">
    <property type="term" value="F:8-oxo-7,8-dihydroguanine DNA N-glycosylase activity"/>
    <property type="evidence" value="ECO:0007669"/>
    <property type="project" value="TreeGrafter"/>
</dbReference>
<evidence type="ECO:0000256" key="12">
    <source>
        <dbReference type="ARBA" id="ARBA00023204"/>
    </source>
</evidence>
<dbReference type="CDD" id="cd00056">
    <property type="entry name" value="ENDO3c"/>
    <property type="match status" value="1"/>
</dbReference>
<evidence type="ECO:0000256" key="7">
    <source>
        <dbReference type="ARBA" id="ARBA00022723"/>
    </source>
</evidence>
<dbReference type="Gene3D" id="1.10.1670.10">
    <property type="entry name" value="Helix-hairpin-Helix base-excision DNA repair enzymes (C-terminal)"/>
    <property type="match status" value="1"/>
</dbReference>
<dbReference type="InterPro" id="IPR003265">
    <property type="entry name" value="HhH-GPD_domain"/>
</dbReference>
<dbReference type="AlphaFoldDB" id="A0A450SMJ2"/>
<keyword evidence="8 14" id="KW-0227">DNA damage</keyword>
<evidence type="ECO:0000259" key="15">
    <source>
        <dbReference type="SMART" id="SM00478"/>
    </source>
</evidence>
<dbReference type="CDD" id="cd03431">
    <property type="entry name" value="NUDIX_DNA_Glycosylase_C-MutY"/>
    <property type="match status" value="1"/>
</dbReference>
<evidence type="ECO:0000256" key="3">
    <source>
        <dbReference type="ARBA" id="ARBA00008343"/>
    </source>
</evidence>
<dbReference type="InterPro" id="IPR023170">
    <property type="entry name" value="HhH_base_excis_C"/>
</dbReference>
<dbReference type="SMART" id="SM00478">
    <property type="entry name" value="ENDO3c"/>
    <property type="match status" value="1"/>
</dbReference>
<dbReference type="PANTHER" id="PTHR42944:SF1">
    <property type="entry name" value="ADENINE DNA GLYCOSYLASE"/>
    <property type="match status" value="1"/>
</dbReference>
<dbReference type="PROSITE" id="PS00764">
    <property type="entry name" value="ENDONUCLEASE_III_1"/>
    <property type="match status" value="1"/>
</dbReference>
<dbReference type="Pfam" id="PF00730">
    <property type="entry name" value="HhH-GPD"/>
    <property type="match status" value="1"/>
</dbReference>
<evidence type="ECO:0000256" key="10">
    <source>
        <dbReference type="ARBA" id="ARBA00023004"/>
    </source>
</evidence>
<keyword evidence="10 14" id="KW-0408">Iron</keyword>
<dbReference type="FunFam" id="1.10.1670.10:FF:000002">
    <property type="entry name" value="Adenine DNA glycosylase"/>
    <property type="match status" value="1"/>
</dbReference>
<feature type="domain" description="HhH-GPD" evidence="15">
    <location>
        <begin position="36"/>
        <end position="187"/>
    </location>
</feature>
<dbReference type="InterPro" id="IPR004035">
    <property type="entry name" value="Endouclease-III_FeS-bd_BS"/>
</dbReference>
<evidence type="ECO:0000256" key="9">
    <source>
        <dbReference type="ARBA" id="ARBA00022801"/>
    </source>
</evidence>
<dbReference type="SMART" id="SM00525">
    <property type="entry name" value="FES"/>
    <property type="match status" value="1"/>
</dbReference>
<evidence type="ECO:0000256" key="1">
    <source>
        <dbReference type="ARBA" id="ARBA00000843"/>
    </source>
</evidence>
<comment type="cofactor">
    <cofactor evidence="14">
        <name>[4Fe-4S] cluster</name>
        <dbReference type="ChEBI" id="CHEBI:49883"/>
    </cofactor>
    <text evidence="14">Binds 1 [4Fe-4S] cluster.</text>
</comment>
<evidence type="ECO:0000256" key="4">
    <source>
        <dbReference type="ARBA" id="ARBA00012045"/>
    </source>
</evidence>
<dbReference type="GO" id="GO:0000701">
    <property type="term" value="F:purine-specific mismatch base pair DNA N-glycosylase activity"/>
    <property type="evidence" value="ECO:0007669"/>
    <property type="project" value="UniProtKB-EC"/>
</dbReference>
<dbReference type="InterPro" id="IPR003651">
    <property type="entry name" value="Endonuclease3_FeS-loop_motif"/>
</dbReference>
<dbReference type="Gene3D" id="3.90.79.10">
    <property type="entry name" value="Nucleoside Triphosphate Pyrophosphohydrolase"/>
    <property type="match status" value="1"/>
</dbReference>
<dbReference type="EMBL" id="CAADEY010000045">
    <property type="protein sequence ID" value="VFJ54870.1"/>
    <property type="molecule type" value="Genomic_DNA"/>
</dbReference>
<comment type="similarity">
    <text evidence="3 14">Belongs to the Nth/MutY family.</text>
</comment>
<evidence type="ECO:0000256" key="2">
    <source>
        <dbReference type="ARBA" id="ARBA00002933"/>
    </source>
</evidence>
<dbReference type="InterPro" id="IPR029119">
    <property type="entry name" value="MutY_C"/>
</dbReference>
<dbReference type="GO" id="GO:0046872">
    <property type="term" value="F:metal ion binding"/>
    <property type="evidence" value="ECO:0007669"/>
    <property type="project" value="UniProtKB-UniRule"/>
</dbReference>
<dbReference type="GO" id="GO:0032357">
    <property type="term" value="F:oxidized purine DNA binding"/>
    <property type="evidence" value="ECO:0007669"/>
    <property type="project" value="TreeGrafter"/>
</dbReference>
<keyword evidence="12" id="KW-0234">DNA repair</keyword>